<dbReference type="PANTHER" id="PTHR47331:SF1">
    <property type="entry name" value="GAG-LIKE PROTEIN"/>
    <property type="match status" value="1"/>
</dbReference>
<dbReference type="InterPro" id="IPR012337">
    <property type="entry name" value="RNaseH-like_sf"/>
</dbReference>
<feature type="domain" description="DUF5641" evidence="2">
    <location>
        <begin position="644"/>
        <end position="709"/>
    </location>
</feature>
<dbReference type="InterPro" id="IPR036397">
    <property type="entry name" value="RNaseH_sf"/>
</dbReference>
<dbReference type="SUPFAM" id="SSF53098">
    <property type="entry name" value="Ribonuclease H-like"/>
    <property type="match status" value="1"/>
</dbReference>
<protein>
    <submittedName>
        <fullName evidence="4">Uncharacterized protein LOC112451591</fullName>
    </submittedName>
</protein>
<keyword evidence="3" id="KW-1185">Reference proteome</keyword>
<evidence type="ECO:0000313" key="3">
    <source>
        <dbReference type="Proteomes" id="UP000504618"/>
    </source>
</evidence>
<name>A0A6J1PCQ5_9HYME</name>
<dbReference type="PANTHER" id="PTHR47331">
    <property type="entry name" value="PHD-TYPE DOMAIN-CONTAINING PROTEIN"/>
    <property type="match status" value="1"/>
</dbReference>
<dbReference type="Pfam" id="PF05380">
    <property type="entry name" value="Peptidase_A17"/>
    <property type="match status" value="1"/>
</dbReference>
<dbReference type="InterPro" id="IPR040676">
    <property type="entry name" value="DUF5641"/>
</dbReference>
<gene>
    <name evidence="4" type="primary">LOC112451591</name>
</gene>
<dbReference type="GO" id="GO:0003676">
    <property type="term" value="F:nucleic acid binding"/>
    <property type="evidence" value="ECO:0007669"/>
    <property type="project" value="InterPro"/>
</dbReference>
<dbReference type="AlphaFoldDB" id="A0A6J1PCQ5"/>
<dbReference type="GeneID" id="112451591"/>
<dbReference type="Pfam" id="PF18701">
    <property type="entry name" value="DUF5641"/>
    <property type="match status" value="1"/>
</dbReference>
<dbReference type="Proteomes" id="UP000504618">
    <property type="component" value="Unplaced"/>
</dbReference>
<feature type="region of interest" description="Disordered" evidence="1">
    <location>
        <begin position="715"/>
        <end position="745"/>
    </location>
</feature>
<accession>A0A6J1PCQ5</accession>
<proteinExistence type="predicted"/>
<dbReference type="RefSeq" id="XP_024867060.1">
    <property type="nucleotide sequence ID" value="XM_025011292.1"/>
</dbReference>
<evidence type="ECO:0000313" key="4">
    <source>
        <dbReference type="RefSeq" id="XP_024867060.1"/>
    </source>
</evidence>
<dbReference type="OrthoDB" id="7550652at2759"/>
<dbReference type="Gene3D" id="3.30.420.10">
    <property type="entry name" value="Ribonuclease H-like superfamily/Ribonuclease H"/>
    <property type="match status" value="1"/>
</dbReference>
<reference evidence="4" key="1">
    <citation type="submission" date="2025-08" db="UniProtKB">
        <authorList>
            <consortium name="RefSeq"/>
        </authorList>
    </citation>
    <scope>IDENTIFICATION</scope>
    <source>
        <tissue evidence="4">Whole body</tissue>
    </source>
</reference>
<evidence type="ECO:0000259" key="2">
    <source>
        <dbReference type="Pfam" id="PF18701"/>
    </source>
</evidence>
<sequence length="842" mass="94586">MTPTTFDAPDSNPALYLPHHPVFKDSSTTRLRVVFNASMIVTAKILMQELWIASLDWDDELQSDVSEKWNDYCRRLPELEAISISRWNHLTSRETECELHGFADASTRAYAAVVYLRTVTSEGEFKCTTYAWTDSSVVLAWLKQHLSEWPTFVANRVATVHRLQDVSWRHVPSAQNPADCASRGLTATELCTHPLWWQGPSWLKSSEAKWPRTPPTPPKSKLVEASQVSVKTHVAVDTILHWELYTEISTWNRLVRVTAYCMRFVGRCQRRNNATELRLSGDEIRNAQVFWINNIQHQHFNNEIQAIRKGKLLPRNSPLRNLTPFVDGKGTLRVGGRLEQANLPFEEKHPAILPKHRVSTLIVEDAHLRCLHGGHRPLVRNIINKCVPCVRERAKVPSQLMGNLPAARSTQYRAFLHTGLDYAGPFLVKTSKGRGHKSHKAYLALFVCTSTRAIHLELVSHYSSDAFLAAYRRFIARRGLPSDVYSDNGTTFQGAEKELQAAFKNAVNDPNLGNLIATDSTNWHFIPPGAPHIMGSWREMRKTSSETSFWCPHAHVREIQHPHYSGGGVIELAANWAEPNGPMRVRSTHTRTFPRRSSINQRTRTVVPSPKRKSSLEVEIGTANARKLLETLVHRVLPLATGPNKMEKTQQNIAVGNIVLIRNNLAPPNKWMLGRIVETHPGQDSRVRVVTVRTAKTQLKRPITQICLLPVDAADSDVTPTSPPDTPISSDSPDFQDCEPVETSSTTTVAPSYDYMYQSTPITAGGVTRLPLHLEQRILDLPVEAGGMFTPQSVIIIIVHGVPPSDTTNTSSELMDSLELKKREPPPYILNLTDKLSVSTKF</sequence>
<evidence type="ECO:0000256" key="1">
    <source>
        <dbReference type="SAM" id="MobiDB-lite"/>
    </source>
</evidence>
<dbReference type="InterPro" id="IPR008042">
    <property type="entry name" value="Retrotrans_Pao"/>
</dbReference>
<organism evidence="3 4">
    <name type="scientific">Temnothorax curvispinosus</name>
    <dbReference type="NCBI Taxonomy" id="300111"/>
    <lineage>
        <taxon>Eukaryota</taxon>
        <taxon>Metazoa</taxon>
        <taxon>Ecdysozoa</taxon>
        <taxon>Arthropoda</taxon>
        <taxon>Hexapoda</taxon>
        <taxon>Insecta</taxon>
        <taxon>Pterygota</taxon>
        <taxon>Neoptera</taxon>
        <taxon>Endopterygota</taxon>
        <taxon>Hymenoptera</taxon>
        <taxon>Apocrita</taxon>
        <taxon>Aculeata</taxon>
        <taxon>Formicoidea</taxon>
        <taxon>Formicidae</taxon>
        <taxon>Myrmicinae</taxon>
        <taxon>Temnothorax</taxon>
    </lineage>
</organism>